<evidence type="ECO:0000313" key="2">
    <source>
        <dbReference type="Proteomes" id="UP001234297"/>
    </source>
</evidence>
<reference evidence="1 2" key="1">
    <citation type="journal article" date="2022" name="Hortic Res">
        <title>A haplotype resolved chromosomal level avocado genome allows analysis of novel avocado genes.</title>
        <authorList>
            <person name="Nath O."/>
            <person name="Fletcher S.J."/>
            <person name="Hayward A."/>
            <person name="Shaw L.M."/>
            <person name="Masouleh A.K."/>
            <person name="Furtado A."/>
            <person name="Henry R.J."/>
            <person name="Mitter N."/>
        </authorList>
    </citation>
    <scope>NUCLEOTIDE SEQUENCE [LARGE SCALE GENOMIC DNA]</scope>
    <source>
        <strain evidence="2">cv. Hass</strain>
    </source>
</reference>
<proteinExistence type="predicted"/>
<dbReference type="Proteomes" id="UP001234297">
    <property type="component" value="Chromosome 11"/>
</dbReference>
<gene>
    <name evidence="1" type="ORF">MRB53_034185</name>
</gene>
<organism evidence="1 2">
    <name type="scientific">Persea americana</name>
    <name type="common">Avocado</name>
    <dbReference type="NCBI Taxonomy" id="3435"/>
    <lineage>
        <taxon>Eukaryota</taxon>
        <taxon>Viridiplantae</taxon>
        <taxon>Streptophyta</taxon>
        <taxon>Embryophyta</taxon>
        <taxon>Tracheophyta</taxon>
        <taxon>Spermatophyta</taxon>
        <taxon>Magnoliopsida</taxon>
        <taxon>Magnoliidae</taxon>
        <taxon>Laurales</taxon>
        <taxon>Lauraceae</taxon>
        <taxon>Persea</taxon>
    </lineage>
</organism>
<dbReference type="EMBL" id="CM056819">
    <property type="protein sequence ID" value="KAJ8625655.1"/>
    <property type="molecule type" value="Genomic_DNA"/>
</dbReference>
<sequence length="181" mass="20637">MEMEETLGSRSSFAAFFSFFIVFVLQLLSRLLKILKKRGSVNTEQFRLRQEIKQLLKEASSFSSPSTFAQAAKLRRIAAAKEKELSKMQECQNNEQKGSYDLYLNGMLVLKVLTYLGLTWWFWGSPIAAVSEQLLQPFIGKMLSWKAGQSRAGYAMVGIVPWLILTTNVSKLICRRLPMLK</sequence>
<accession>A0ACC2KXB7</accession>
<keyword evidence="2" id="KW-1185">Reference proteome</keyword>
<evidence type="ECO:0000313" key="1">
    <source>
        <dbReference type="EMBL" id="KAJ8625655.1"/>
    </source>
</evidence>
<comment type="caution">
    <text evidence="1">The sequence shown here is derived from an EMBL/GenBank/DDBJ whole genome shotgun (WGS) entry which is preliminary data.</text>
</comment>
<name>A0ACC2KXB7_PERAE</name>
<protein>
    <submittedName>
        <fullName evidence="1">Uncharacterized protein</fullName>
    </submittedName>
</protein>